<dbReference type="Pfam" id="PF05050">
    <property type="entry name" value="Methyltransf_21"/>
    <property type="match status" value="1"/>
</dbReference>
<dbReference type="Proteomes" id="UP000199158">
    <property type="component" value="Unassembled WGS sequence"/>
</dbReference>
<organism evidence="2 3">
    <name type="scientific">Hydrogenoanaerobacterium saccharovorans</name>
    <dbReference type="NCBI Taxonomy" id="474960"/>
    <lineage>
        <taxon>Bacteria</taxon>
        <taxon>Bacillati</taxon>
        <taxon>Bacillota</taxon>
        <taxon>Clostridia</taxon>
        <taxon>Eubacteriales</taxon>
        <taxon>Oscillospiraceae</taxon>
        <taxon>Hydrogenoanaerobacterium</taxon>
    </lineage>
</organism>
<dbReference type="GO" id="GO:0008168">
    <property type="term" value="F:methyltransferase activity"/>
    <property type="evidence" value="ECO:0007669"/>
    <property type="project" value="UniProtKB-KW"/>
</dbReference>
<keyword evidence="2" id="KW-0808">Transferase</keyword>
<sequence length="358" mass="40954">MQDLKTLLTENESVWDRMRTCGKPIVLYGMGDGAQKILDVCKQKHIKIADIFASDEFVRGHSFAGYKILKYSEVCAKYKDFMVAVSFATQLNDVLDRIYKIDSQYETVAPDVPVIVDGTLFDMDYLHQHWNEIEQVYSLLADDQSKKVYANILNYKISGKLCYLKECETSVFEAYQLLNLGLNEDYVDLGAYRGDTIEEFLTHTKRTYQSITAFEPDKKTYSKLVDKVKALNLVNVQCHNLGAWSCQTELRFAGKAGRNSALSQNGNRVVPVASVDHILSGNRASYIKMDVEGAECEALKGCENTIKRHQPKLCISVYHRNEDIFSLPLQVHKLNPLYQLYLRHFSYIPAWDTNLYCI</sequence>
<evidence type="ECO:0000259" key="1">
    <source>
        <dbReference type="Pfam" id="PF05050"/>
    </source>
</evidence>
<gene>
    <name evidence="2" type="ORF">SAMN05216180_1755</name>
</gene>
<protein>
    <submittedName>
        <fullName evidence="2">Methyltransferase, FkbM family</fullName>
    </submittedName>
</protein>
<name>A0A1H8B748_9FIRM</name>
<dbReference type="InterPro" id="IPR006342">
    <property type="entry name" value="FkbM_mtfrase"/>
</dbReference>
<dbReference type="RefSeq" id="WP_242943105.1">
    <property type="nucleotide sequence ID" value="NZ_FOCG01000001.1"/>
</dbReference>
<dbReference type="STRING" id="474960.SAMN05216180_1755"/>
<dbReference type="AlphaFoldDB" id="A0A1H8B748"/>
<dbReference type="EMBL" id="FOCG01000001">
    <property type="protein sequence ID" value="SEM78741.1"/>
    <property type="molecule type" value="Genomic_DNA"/>
</dbReference>
<evidence type="ECO:0000313" key="2">
    <source>
        <dbReference type="EMBL" id="SEM78741.1"/>
    </source>
</evidence>
<keyword evidence="2" id="KW-0489">Methyltransferase</keyword>
<dbReference type="NCBIfam" id="TIGR01444">
    <property type="entry name" value="fkbM_fam"/>
    <property type="match status" value="1"/>
</dbReference>
<keyword evidence="3" id="KW-1185">Reference proteome</keyword>
<feature type="domain" description="Methyltransferase FkbM" evidence="1">
    <location>
        <begin position="188"/>
        <end position="328"/>
    </location>
</feature>
<dbReference type="Gene3D" id="3.40.50.150">
    <property type="entry name" value="Vaccinia Virus protein VP39"/>
    <property type="match status" value="1"/>
</dbReference>
<evidence type="ECO:0000313" key="3">
    <source>
        <dbReference type="Proteomes" id="UP000199158"/>
    </source>
</evidence>
<dbReference type="GO" id="GO:0032259">
    <property type="term" value="P:methylation"/>
    <property type="evidence" value="ECO:0007669"/>
    <property type="project" value="UniProtKB-KW"/>
</dbReference>
<proteinExistence type="predicted"/>
<accession>A0A1H8B748</accession>
<dbReference type="InterPro" id="IPR029063">
    <property type="entry name" value="SAM-dependent_MTases_sf"/>
</dbReference>
<reference evidence="2 3" key="1">
    <citation type="submission" date="2016-10" db="EMBL/GenBank/DDBJ databases">
        <authorList>
            <person name="de Groot N.N."/>
        </authorList>
    </citation>
    <scope>NUCLEOTIDE SEQUENCE [LARGE SCALE GENOMIC DNA]</scope>
    <source>
        <strain evidence="2 3">CGMCC 1.5070</strain>
    </source>
</reference>
<dbReference type="SUPFAM" id="SSF53335">
    <property type="entry name" value="S-adenosyl-L-methionine-dependent methyltransferases"/>
    <property type="match status" value="1"/>
</dbReference>